<dbReference type="RefSeq" id="WP_242011737.1">
    <property type="nucleotide sequence ID" value="NZ_BJYG01000010.1"/>
</dbReference>
<dbReference type="AlphaFoldDB" id="A0A511XIL1"/>
<comment type="caution">
    <text evidence="2">The sequence shown here is derived from an EMBL/GenBank/DDBJ whole genome shotgun (WGS) entry which is preliminary data.</text>
</comment>
<evidence type="ECO:0000259" key="1">
    <source>
        <dbReference type="Pfam" id="PF16363"/>
    </source>
</evidence>
<dbReference type="SUPFAM" id="SSF51735">
    <property type="entry name" value="NAD(P)-binding Rossmann-fold domains"/>
    <property type="match status" value="1"/>
</dbReference>
<accession>A0A511XIL1</accession>
<feature type="domain" description="NAD(P)-binding" evidence="1">
    <location>
        <begin position="35"/>
        <end position="292"/>
    </location>
</feature>
<keyword evidence="3" id="KW-1185">Reference proteome</keyword>
<name>A0A511XIL1_9PROT</name>
<dbReference type="PANTHER" id="PTHR43000">
    <property type="entry name" value="DTDP-D-GLUCOSE 4,6-DEHYDRATASE-RELATED"/>
    <property type="match status" value="1"/>
</dbReference>
<dbReference type="InterPro" id="IPR036291">
    <property type="entry name" value="NAD(P)-bd_dom_sf"/>
</dbReference>
<dbReference type="Proteomes" id="UP000321746">
    <property type="component" value="Unassembled WGS sequence"/>
</dbReference>
<organism evidence="2 3">
    <name type="scientific">Acetobacter oeni</name>
    <dbReference type="NCBI Taxonomy" id="304077"/>
    <lineage>
        <taxon>Bacteria</taxon>
        <taxon>Pseudomonadati</taxon>
        <taxon>Pseudomonadota</taxon>
        <taxon>Alphaproteobacteria</taxon>
        <taxon>Acetobacterales</taxon>
        <taxon>Acetobacteraceae</taxon>
        <taxon>Acetobacter</taxon>
    </lineage>
</organism>
<evidence type="ECO:0000313" key="2">
    <source>
        <dbReference type="EMBL" id="GEN62774.1"/>
    </source>
</evidence>
<protein>
    <submittedName>
        <fullName evidence="2">GDP-6-deoxy-D-lyxo-4-hexulose reductase</fullName>
    </submittedName>
</protein>
<dbReference type="EMBL" id="BJYG01000010">
    <property type="protein sequence ID" value="GEN62774.1"/>
    <property type="molecule type" value="Genomic_DNA"/>
</dbReference>
<dbReference type="Gene3D" id="3.40.50.720">
    <property type="entry name" value="NAD(P)-binding Rossmann-like Domain"/>
    <property type="match status" value="1"/>
</dbReference>
<sequence length="307" mass="32685">MAMRILVTGAQGFVGQHLLRALGATLPDCVVETPRCDITDADAVTGVLERARPDLCFHLAAISTIGAARASPDEAWNVNLHGTLRVANALYRVRQDATFVFTSSSETYGDSFRGGAPLDETAALAPANTYSATKAAADLALGALAHDGLRTLRLRPFNHTGPGQTASFVVPAFARQIARIEAGLQESVLSVGNLDAERDFLDVRDVCAAYAACATHGPALAPGTILNLCSGQTRSIRSILDDLIRLSGAAVTVRTDPDKLRPVDLPRAAGSAKRAAELLNWRPSIAWDDTLRAVLDDWRARIRHEAG</sequence>
<gene>
    <name evidence="2" type="ORF">AOE01nite_09980</name>
</gene>
<evidence type="ECO:0000313" key="3">
    <source>
        <dbReference type="Proteomes" id="UP000321746"/>
    </source>
</evidence>
<dbReference type="Gene3D" id="3.90.25.10">
    <property type="entry name" value="UDP-galactose 4-epimerase, domain 1"/>
    <property type="match status" value="1"/>
</dbReference>
<dbReference type="InterPro" id="IPR016040">
    <property type="entry name" value="NAD(P)-bd_dom"/>
</dbReference>
<dbReference type="Pfam" id="PF16363">
    <property type="entry name" value="GDP_Man_Dehyd"/>
    <property type="match status" value="1"/>
</dbReference>
<reference evidence="2 3" key="1">
    <citation type="submission" date="2019-07" db="EMBL/GenBank/DDBJ databases">
        <title>Whole genome shotgun sequence of Acetobacter oeni NBRC 105207.</title>
        <authorList>
            <person name="Hosoyama A."/>
            <person name="Uohara A."/>
            <person name="Ohji S."/>
            <person name="Ichikawa N."/>
        </authorList>
    </citation>
    <scope>NUCLEOTIDE SEQUENCE [LARGE SCALE GENOMIC DNA]</scope>
    <source>
        <strain evidence="2 3">NBRC 105207</strain>
    </source>
</reference>
<proteinExistence type="predicted"/>